<protein>
    <recommendedName>
        <fullName evidence="7">Tetratricopeptide repeat protein</fullName>
    </recommendedName>
</protein>
<name>A0A0S7XT50_UNCSA</name>
<accession>A0A0S7XT50</accession>
<comment type="caution">
    <text evidence="5">The sequence shown here is derived from an EMBL/GenBank/DDBJ whole genome shotgun (WGS) entry which is preliminary data.</text>
</comment>
<feature type="repeat" description="TPR" evidence="3">
    <location>
        <begin position="178"/>
        <end position="211"/>
    </location>
</feature>
<dbReference type="Pfam" id="PF13181">
    <property type="entry name" value="TPR_8"/>
    <property type="match status" value="1"/>
</dbReference>
<evidence type="ECO:0000256" key="4">
    <source>
        <dbReference type="SAM" id="SignalP"/>
    </source>
</evidence>
<dbReference type="Proteomes" id="UP000051861">
    <property type="component" value="Unassembled WGS sequence"/>
</dbReference>
<feature type="repeat" description="TPR" evidence="3">
    <location>
        <begin position="212"/>
        <end position="245"/>
    </location>
</feature>
<feature type="chain" id="PRO_5006640222" description="Tetratricopeptide repeat protein" evidence="4">
    <location>
        <begin position="27"/>
        <end position="490"/>
    </location>
</feature>
<dbReference type="InterPro" id="IPR051685">
    <property type="entry name" value="Ycf3/AcsC/BcsC/TPR_MFPF"/>
</dbReference>
<evidence type="ECO:0008006" key="7">
    <source>
        <dbReference type="Google" id="ProtNLM"/>
    </source>
</evidence>
<dbReference type="PANTHER" id="PTHR44943:SF8">
    <property type="entry name" value="TPR REPEAT-CONTAINING PROTEIN MJ0263"/>
    <property type="match status" value="1"/>
</dbReference>
<dbReference type="PROSITE" id="PS50293">
    <property type="entry name" value="TPR_REGION"/>
    <property type="match status" value="1"/>
</dbReference>
<dbReference type="EMBL" id="LIZX01000118">
    <property type="protein sequence ID" value="KPJ65411.1"/>
    <property type="molecule type" value="Genomic_DNA"/>
</dbReference>
<dbReference type="InterPro" id="IPR011990">
    <property type="entry name" value="TPR-like_helical_dom_sf"/>
</dbReference>
<keyword evidence="4" id="KW-0732">Signal</keyword>
<dbReference type="Pfam" id="PF07719">
    <property type="entry name" value="TPR_2"/>
    <property type="match status" value="1"/>
</dbReference>
<proteinExistence type="predicted"/>
<feature type="signal peptide" evidence="4">
    <location>
        <begin position="1"/>
        <end position="26"/>
    </location>
</feature>
<dbReference type="SUPFAM" id="SSF48452">
    <property type="entry name" value="TPR-like"/>
    <property type="match status" value="3"/>
</dbReference>
<dbReference type="InterPro" id="IPR013105">
    <property type="entry name" value="TPR_2"/>
</dbReference>
<evidence type="ECO:0000313" key="5">
    <source>
        <dbReference type="EMBL" id="KPJ65411.1"/>
    </source>
</evidence>
<organism evidence="5 6">
    <name type="scientific">candidate division WOR-1 bacterium DG_54_3</name>
    <dbReference type="NCBI Taxonomy" id="1703775"/>
    <lineage>
        <taxon>Bacteria</taxon>
        <taxon>Bacillati</taxon>
        <taxon>Saganbacteria</taxon>
    </lineage>
</organism>
<dbReference type="PROSITE" id="PS50005">
    <property type="entry name" value="TPR"/>
    <property type="match status" value="3"/>
</dbReference>
<keyword evidence="2 3" id="KW-0802">TPR repeat</keyword>
<dbReference type="SMART" id="SM00028">
    <property type="entry name" value="TPR"/>
    <property type="match status" value="8"/>
</dbReference>
<dbReference type="Pfam" id="PF13414">
    <property type="entry name" value="TPR_11"/>
    <property type="match status" value="1"/>
</dbReference>
<dbReference type="InterPro" id="IPR019734">
    <property type="entry name" value="TPR_rpt"/>
</dbReference>
<sequence length="490" mass="55871">MKKHSTMNHVLVLSMSALLLMVIGCAKPEENGKIPITTKSQEAREYYLQGRELWEKLRFQESIQFFEKAIAEDSGFAMAYLNLSFVVPNAKGFWENLDKAKALVDKVSEGERLWITGLEAGAHAYAMKQRELYRKLVEAYPQDERAHNLLGNHYFGQEEYELAIKQYQQATRINPDFSQPYNQMGYAHRFMENYTEGEEAFKKYIELIPDDPNPYDSYAELLMKTGRYDESIEQYKKALTFDPNFVPSHIGIATNLNFKGNHEAARQQLQKLYDMARNDGERRTAHFAISVSYVDQGNWDAALEERDKAYTLAENINDAAAMGGDLIVMGNILLEAGRIDEAAAKFEMAKEVAEASGLSERVKDNFRRGYFFNAARAALNKGDLETAKAMADEYRQQVEAVNNPFQIKLSHQLAGMIALEEKEYDEAIGELQQSSLQNPYNWYRMALAYQGKGDRAKAKELCTKAAEWNALNSLNQAFIKTKTQQMLDAL</sequence>
<evidence type="ECO:0000313" key="6">
    <source>
        <dbReference type="Proteomes" id="UP000051861"/>
    </source>
</evidence>
<evidence type="ECO:0000256" key="2">
    <source>
        <dbReference type="ARBA" id="ARBA00022803"/>
    </source>
</evidence>
<reference evidence="5 6" key="1">
    <citation type="journal article" date="2015" name="Microbiome">
        <title>Genomic resolution of linkages in carbon, nitrogen, and sulfur cycling among widespread estuary sediment bacteria.</title>
        <authorList>
            <person name="Baker B.J."/>
            <person name="Lazar C.S."/>
            <person name="Teske A.P."/>
            <person name="Dick G.J."/>
        </authorList>
    </citation>
    <scope>NUCLEOTIDE SEQUENCE [LARGE SCALE GENOMIC DNA]</scope>
    <source>
        <strain evidence="5">DG_54_3</strain>
    </source>
</reference>
<dbReference type="PANTHER" id="PTHR44943">
    <property type="entry name" value="CELLULOSE SYNTHASE OPERON PROTEIN C"/>
    <property type="match status" value="1"/>
</dbReference>
<gene>
    <name evidence="5" type="ORF">AMJ44_10250</name>
</gene>
<evidence type="ECO:0000256" key="1">
    <source>
        <dbReference type="ARBA" id="ARBA00022737"/>
    </source>
</evidence>
<keyword evidence="1" id="KW-0677">Repeat</keyword>
<feature type="repeat" description="TPR" evidence="3">
    <location>
        <begin position="144"/>
        <end position="177"/>
    </location>
</feature>
<dbReference type="AlphaFoldDB" id="A0A0S7XT50"/>
<evidence type="ECO:0000256" key="3">
    <source>
        <dbReference type="PROSITE-ProRule" id="PRU00339"/>
    </source>
</evidence>
<dbReference type="Gene3D" id="1.25.40.10">
    <property type="entry name" value="Tetratricopeptide repeat domain"/>
    <property type="match status" value="3"/>
</dbReference>
<dbReference type="PROSITE" id="PS51257">
    <property type="entry name" value="PROKAR_LIPOPROTEIN"/>
    <property type="match status" value="1"/>
</dbReference>